<accession>W6RXF6</accession>
<dbReference type="InterPro" id="IPR004843">
    <property type="entry name" value="Calcineurin-like_PHP"/>
</dbReference>
<feature type="domain" description="Calcineurin-like phosphoesterase" evidence="2">
    <location>
        <begin position="2"/>
        <end position="192"/>
    </location>
</feature>
<dbReference type="InterPro" id="IPR050535">
    <property type="entry name" value="DNA_Repair-Maintenance_Comp"/>
</dbReference>
<dbReference type="CDD" id="cd00840">
    <property type="entry name" value="MPP_Mre11_N"/>
    <property type="match status" value="1"/>
</dbReference>
<dbReference type="STRING" id="1216932.CM240_2203"/>
<reference evidence="3 4" key="1">
    <citation type="submission" date="2013-11" db="EMBL/GenBank/DDBJ databases">
        <title>Complete genome sequence of Clostridum sp. M2/40.</title>
        <authorList>
            <person name="Wibberg D."/>
            <person name="Puehler A."/>
            <person name="Schlueter A."/>
        </authorList>
    </citation>
    <scope>NUCLEOTIDE SEQUENCE [LARGE SCALE GENOMIC DNA]</scope>
    <source>
        <strain evidence="4">M2/40</strain>
    </source>
</reference>
<dbReference type="PANTHER" id="PTHR30337:SF7">
    <property type="entry name" value="PHOSPHOESTERASE"/>
    <property type="match status" value="1"/>
</dbReference>
<keyword evidence="1" id="KW-0378">Hydrolase</keyword>
<dbReference type="Proteomes" id="UP000019426">
    <property type="component" value="Chromosome M2/40_rep1"/>
</dbReference>
<dbReference type="InterPro" id="IPR029052">
    <property type="entry name" value="Metallo-depent_PP-like"/>
</dbReference>
<protein>
    <submittedName>
        <fullName evidence="3">Ser/Thr protein phosphatase family protein</fullName>
    </submittedName>
</protein>
<dbReference type="PANTHER" id="PTHR30337">
    <property type="entry name" value="COMPONENT OF ATP-DEPENDENT DSDNA EXONUCLEASE"/>
    <property type="match status" value="1"/>
</dbReference>
<dbReference type="Gene3D" id="3.60.21.10">
    <property type="match status" value="1"/>
</dbReference>
<organism evidence="3 4">
    <name type="scientific">Clostridium bornimense</name>
    <dbReference type="NCBI Taxonomy" id="1216932"/>
    <lineage>
        <taxon>Bacteria</taxon>
        <taxon>Bacillati</taxon>
        <taxon>Bacillota</taxon>
        <taxon>Clostridia</taxon>
        <taxon>Eubacteriales</taxon>
        <taxon>Clostridiaceae</taxon>
        <taxon>Clostridium</taxon>
    </lineage>
</organism>
<keyword evidence="4" id="KW-1185">Reference proteome</keyword>
<dbReference type="InterPro" id="IPR041796">
    <property type="entry name" value="Mre11_N"/>
</dbReference>
<dbReference type="eggNOG" id="COG0420">
    <property type="taxonomic scope" value="Bacteria"/>
</dbReference>
<dbReference type="RefSeq" id="WP_044039080.1">
    <property type="nucleotide sequence ID" value="NZ_HG917868.1"/>
</dbReference>
<dbReference type="SUPFAM" id="SSF56300">
    <property type="entry name" value="Metallo-dependent phosphatases"/>
    <property type="match status" value="1"/>
</dbReference>
<dbReference type="AlphaFoldDB" id="W6RXF6"/>
<dbReference type="KEGG" id="clt:CM240_2203"/>
<dbReference type="HOGENOM" id="CLU_026621_0_1_9"/>
<dbReference type="EMBL" id="HG917868">
    <property type="protein sequence ID" value="CDM69346.1"/>
    <property type="molecule type" value="Genomic_DNA"/>
</dbReference>
<dbReference type="OrthoDB" id="9773856at2"/>
<proteinExistence type="predicted"/>
<dbReference type="PATRIC" id="fig|1216932.3.peg.2187"/>
<evidence type="ECO:0000256" key="1">
    <source>
        <dbReference type="ARBA" id="ARBA00022801"/>
    </source>
</evidence>
<gene>
    <name evidence="3" type="ORF">CM240_2203</name>
</gene>
<dbReference type="GO" id="GO:0016787">
    <property type="term" value="F:hydrolase activity"/>
    <property type="evidence" value="ECO:0007669"/>
    <property type="project" value="UniProtKB-KW"/>
</dbReference>
<evidence type="ECO:0000259" key="2">
    <source>
        <dbReference type="Pfam" id="PF00149"/>
    </source>
</evidence>
<evidence type="ECO:0000313" key="4">
    <source>
        <dbReference type="Proteomes" id="UP000019426"/>
    </source>
</evidence>
<name>W6RXF6_9CLOT</name>
<evidence type="ECO:0000313" key="3">
    <source>
        <dbReference type="EMBL" id="CDM69346.1"/>
    </source>
</evidence>
<sequence>MIKVLQLGDVHFDTPFKGLGTEISSIRKEDIRETFKKAILRGKEEKVDFILITGDLFDNKRVFKETLVYIANVLKSVSPIKVFISPGNHDPYNEDSFYKLMEWPENVHIFKSKMETVEIADRNVVIHGVAFNEEHVEECLLHNVKGEDGKINIAVIHGDVISGGESLYNPITEEDIKESNMTYIAIGHKHKYSGLLKSGETYYGYSGALEGRSFNETGEKGVLILEIEDEVVKEEFLSLSKRKHIDIDIDITDKSTTEEICEKICSSIGENSNDMIRVNLIGEIEDIVVRENVIKEKLKDKFFYIEINDNTKEKIDYENIKKEKSLRGIFISEMLKCDDEESTEALKYGLMALEGEDII</sequence>
<dbReference type="Pfam" id="PF00149">
    <property type="entry name" value="Metallophos"/>
    <property type="match status" value="1"/>
</dbReference>